<reference evidence="8" key="1">
    <citation type="submission" date="2023-07" db="EMBL/GenBank/DDBJ databases">
        <title>30 novel species of actinomycetes from the DSMZ collection.</title>
        <authorList>
            <person name="Nouioui I."/>
        </authorList>
    </citation>
    <scope>NUCLEOTIDE SEQUENCE [LARGE SCALE GENOMIC DNA]</scope>
    <source>
        <strain evidence="8">DSM 41699</strain>
    </source>
</reference>
<feature type="domain" description="Luciferase-like" evidence="6">
    <location>
        <begin position="22"/>
        <end position="217"/>
    </location>
</feature>
<dbReference type="SUPFAM" id="SSF51679">
    <property type="entry name" value="Bacterial luciferase-like"/>
    <property type="match status" value="1"/>
</dbReference>
<accession>A0ABU2TM23</accession>
<evidence type="ECO:0000256" key="4">
    <source>
        <dbReference type="ARBA" id="ARBA00023033"/>
    </source>
</evidence>
<evidence type="ECO:0000259" key="6">
    <source>
        <dbReference type="Pfam" id="PF00296"/>
    </source>
</evidence>
<gene>
    <name evidence="7" type="ORF">RM764_03040</name>
</gene>
<keyword evidence="1" id="KW-0285">Flavoprotein</keyword>
<dbReference type="EC" id="1.-.-.-" evidence="7"/>
<dbReference type="PANTHER" id="PTHR42847:SF4">
    <property type="entry name" value="ALKANESULFONATE MONOOXYGENASE-RELATED"/>
    <property type="match status" value="1"/>
</dbReference>
<dbReference type="InterPro" id="IPR050172">
    <property type="entry name" value="SsuD_RutA_monooxygenase"/>
</dbReference>
<dbReference type="Pfam" id="PF00296">
    <property type="entry name" value="Bac_luciferase"/>
    <property type="match status" value="1"/>
</dbReference>
<keyword evidence="8" id="KW-1185">Reference proteome</keyword>
<evidence type="ECO:0000256" key="2">
    <source>
        <dbReference type="ARBA" id="ARBA00022643"/>
    </source>
</evidence>
<evidence type="ECO:0000256" key="5">
    <source>
        <dbReference type="SAM" id="MobiDB-lite"/>
    </source>
</evidence>
<evidence type="ECO:0000256" key="3">
    <source>
        <dbReference type="ARBA" id="ARBA00023002"/>
    </source>
</evidence>
<dbReference type="EMBL" id="JAVREY010000002">
    <property type="protein sequence ID" value="MDT0461990.1"/>
    <property type="molecule type" value="Genomic_DNA"/>
</dbReference>
<keyword evidence="2" id="KW-0288">FMN</keyword>
<dbReference type="Proteomes" id="UP001183809">
    <property type="component" value="Unassembled WGS sequence"/>
</dbReference>
<dbReference type="NCBIfam" id="TIGR03560">
    <property type="entry name" value="F420_Rv1855c"/>
    <property type="match status" value="1"/>
</dbReference>
<proteinExistence type="predicted"/>
<organism evidence="7 8">
    <name type="scientific">Streptomyces gibsoniae</name>
    <dbReference type="NCBI Taxonomy" id="3075529"/>
    <lineage>
        <taxon>Bacteria</taxon>
        <taxon>Bacillati</taxon>
        <taxon>Actinomycetota</taxon>
        <taxon>Actinomycetes</taxon>
        <taxon>Kitasatosporales</taxon>
        <taxon>Streptomycetaceae</taxon>
        <taxon>Streptomyces</taxon>
    </lineage>
</organism>
<dbReference type="InterPro" id="IPR011251">
    <property type="entry name" value="Luciferase-like_dom"/>
</dbReference>
<comment type="caution">
    <text evidence="7">The sequence shown here is derived from an EMBL/GenBank/DDBJ whole genome shotgun (WGS) entry which is preliminary data.</text>
</comment>
<evidence type="ECO:0000313" key="7">
    <source>
        <dbReference type="EMBL" id="MDT0461990.1"/>
    </source>
</evidence>
<evidence type="ECO:0000313" key="8">
    <source>
        <dbReference type="Proteomes" id="UP001183809"/>
    </source>
</evidence>
<evidence type="ECO:0000256" key="1">
    <source>
        <dbReference type="ARBA" id="ARBA00022630"/>
    </source>
</evidence>
<dbReference type="InterPro" id="IPR019952">
    <property type="entry name" value="F420_OxRdatse_Rv1855c_pred"/>
</dbReference>
<dbReference type="InterPro" id="IPR036661">
    <property type="entry name" value="Luciferase-like_sf"/>
</dbReference>
<name>A0ABU2TM23_9ACTN</name>
<dbReference type="RefSeq" id="WP_311691526.1">
    <property type="nucleotide sequence ID" value="NZ_JAVREY010000002.1"/>
</dbReference>
<keyword evidence="4" id="KW-0503">Monooxygenase</keyword>
<sequence>MRLGLNLTNFSWPGSPENLGPVLGRIARTAEEVGFDSFWVMDHFFQTPLNRGPEGACPEAYATLGFVAGQTSRIRLGTLVTGVVNRHPGVLVKTVSTLDALSGGRMYFGIGAAWFEEEQRGLGIPVVPKAERFERLEEAVLIAKRMWAGTTEPYEGRHYRLERPLNEPTSPQRPHPPILIGGQGPKKTFGLVARYADACNVYELPDPDMIREKLAKLPPQHPMRRNAHIKPTEVIRKQFAVLRERCEEVGRPYGEIEKTTLGTGALTKDGAEGSYTVNGAIERFHQLADLGVDHAIVEPPNPAEEGALDLWAEVVPEIAKIVPAGR</sequence>
<keyword evidence="3 7" id="KW-0560">Oxidoreductase</keyword>
<feature type="region of interest" description="Disordered" evidence="5">
    <location>
        <begin position="164"/>
        <end position="183"/>
    </location>
</feature>
<dbReference type="PANTHER" id="PTHR42847">
    <property type="entry name" value="ALKANESULFONATE MONOOXYGENASE"/>
    <property type="match status" value="1"/>
</dbReference>
<dbReference type="Gene3D" id="3.20.20.30">
    <property type="entry name" value="Luciferase-like domain"/>
    <property type="match status" value="1"/>
</dbReference>
<protein>
    <submittedName>
        <fullName evidence="7">LLM class F420-dependent oxidoreductase</fullName>
        <ecNumber evidence="7">1.-.-.-</ecNumber>
    </submittedName>
</protein>
<dbReference type="GO" id="GO:0016491">
    <property type="term" value="F:oxidoreductase activity"/>
    <property type="evidence" value="ECO:0007669"/>
    <property type="project" value="UniProtKB-KW"/>
</dbReference>